<dbReference type="OrthoDB" id="419616at2759"/>
<dbReference type="AlphaFoldDB" id="A0A4Y9Z5S4"/>
<evidence type="ECO:0000313" key="9">
    <source>
        <dbReference type="EMBL" id="TFY69228.1"/>
    </source>
</evidence>
<evidence type="ECO:0000256" key="4">
    <source>
        <dbReference type="ARBA" id="ARBA00022989"/>
    </source>
</evidence>
<dbReference type="GO" id="GO:0016020">
    <property type="term" value="C:membrane"/>
    <property type="evidence" value="ECO:0007669"/>
    <property type="project" value="UniProtKB-SubCell"/>
</dbReference>
<feature type="transmembrane region" description="Helical" evidence="7">
    <location>
        <begin position="397"/>
        <end position="426"/>
    </location>
</feature>
<proteinExistence type="predicted"/>
<dbReference type="PROSITE" id="PS50850">
    <property type="entry name" value="MFS"/>
    <property type="match status" value="1"/>
</dbReference>
<feature type="compositionally biased region" description="Basic and acidic residues" evidence="6">
    <location>
        <begin position="1"/>
        <end position="14"/>
    </location>
</feature>
<evidence type="ECO:0000313" key="10">
    <source>
        <dbReference type="Proteomes" id="UP000298327"/>
    </source>
</evidence>
<feature type="transmembrane region" description="Helical" evidence="7">
    <location>
        <begin position="438"/>
        <end position="460"/>
    </location>
</feature>
<evidence type="ECO:0000256" key="7">
    <source>
        <dbReference type="SAM" id="Phobius"/>
    </source>
</evidence>
<dbReference type="PANTHER" id="PTHR23504">
    <property type="entry name" value="MAJOR FACILITATOR SUPERFAMILY DOMAIN-CONTAINING PROTEIN 10"/>
    <property type="match status" value="1"/>
</dbReference>
<name>A0A4Y9Z5S4_9AGAM</name>
<dbReference type="PRINTS" id="PR01035">
    <property type="entry name" value="TCRTETA"/>
</dbReference>
<dbReference type="Proteomes" id="UP000298327">
    <property type="component" value="Unassembled WGS sequence"/>
</dbReference>
<feature type="transmembrane region" description="Helical" evidence="7">
    <location>
        <begin position="78"/>
        <end position="97"/>
    </location>
</feature>
<comment type="subcellular location">
    <subcellularLocation>
        <location evidence="1">Membrane</location>
        <topology evidence="1">Multi-pass membrane protein</topology>
    </subcellularLocation>
</comment>
<dbReference type="Gene3D" id="1.20.1250.20">
    <property type="entry name" value="MFS general substrate transporter like domains"/>
    <property type="match status" value="1"/>
</dbReference>
<feature type="domain" description="Major facilitator superfamily (MFS) profile" evidence="8">
    <location>
        <begin position="36"/>
        <end position="495"/>
    </location>
</feature>
<sequence length="501" mass="54419">MSTTEHDGRDEETPLLRPSNPDGKTTKKRTPLPKGQMAILLLLQLAEPITSQCIMPFINQLIGELDITGGDETKVGYYAGLIESLFFVAEAITVLQWSRLSDHVGRKPILLIGTSGMIISMVFFGLSRTFWTLVISRCICGALNGNIGVMKSMVADITDETNLSQALSLMPVTWAVGSTIGPLMGGQLSRPATRFPTIREPFLETIPLLPPVCSCRSVHHAVAHLSCLLFEGGHLSRRTRLPPTRPPPMHCKVSPSWTSQRVPHWSTTTHRTPVSSSDSREKPLPLGALLTAPVILSVSNYATLALLDIALFALMPLFMSTHIEHGGLGLPPSTIGLCLGIFGLSNGIFQALFFTRIVDYWGPKLVFMAAMSSFIPIFSLFPVTNTLARAHGLSTPVWIGVAAQFTVMILMDMAYGCVFVFIFSSAPNKRSLGATNGLAQTVISVQRAIGPVMSTSLFALSVEKNIMGGHGVYFFLIVLCCLSLILAAKLPRRAWNAQTEE</sequence>
<evidence type="ECO:0000256" key="3">
    <source>
        <dbReference type="ARBA" id="ARBA00022692"/>
    </source>
</evidence>
<dbReference type="Pfam" id="PF07690">
    <property type="entry name" value="MFS_1"/>
    <property type="match status" value="1"/>
</dbReference>
<protein>
    <recommendedName>
        <fullName evidence="8">Major facilitator superfamily (MFS) profile domain-containing protein</fullName>
    </recommendedName>
</protein>
<keyword evidence="10" id="KW-1185">Reference proteome</keyword>
<reference evidence="9 10" key="1">
    <citation type="submission" date="2019-02" db="EMBL/GenBank/DDBJ databases">
        <title>Genome sequencing of the rare red list fungi Dentipellis fragilis.</title>
        <authorList>
            <person name="Buettner E."/>
            <person name="Kellner H."/>
        </authorList>
    </citation>
    <scope>NUCLEOTIDE SEQUENCE [LARGE SCALE GENOMIC DNA]</scope>
    <source>
        <strain evidence="9 10">DSM 105465</strain>
    </source>
</reference>
<evidence type="ECO:0000259" key="8">
    <source>
        <dbReference type="PROSITE" id="PS50850"/>
    </source>
</evidence>
<dbReference type="SUPFAM" id="SSF103473">
    <property type="entry name" value="MFS general substrate transporter"/>
    <property type="match status" value="1"/>
</dbReference>
<evidence type="ECO:0000256" key="6">
    <source>
        <dbReference type="SAM" id="MobiDB-lite"/>
    </source>
</evidence>
<dbReference type="InterPro" id="IPR036259">
    <property type="entry name" value="MFS_trans_sf"/>
</dbReference>
<feature type="region of interest" description="Disordered" evidence="6">
    <location>
        <begin position="1"/>
        <end position="31"/>
    </location>
</feature>
<keyword evidence="2" id="KW-0813">Transport</keyword>
<evidence type="ECO:0000256" key="2">
    <source>
        <dbReference type="ARBA" id="ARBA00022448"/>
    </source>
</evidence>
<dbReference type="InterPro" id="IPR011701">
    <property type="entry name" value="MFS"/>
</dbReference>
<feature type="transmembrane region" description="Helical" evidence="7">
    <location>
        <begin position="286"/>
        <end position="314"/>
    </location>
</feature>
<organism evidence="9 10">
    <name type="scientific">Dentipellis fragilis</name>
    <dbReference type="NCBI Taxonomy" id="205917"/>
    <lineage>
        <taxon>Eukaryota</taxon>
        <taxon>Fungi</taxon>
        <taxon>Dikarya</taxon>
        <taxon>Basidiomycota</taxon>
        <taxon>Agaricomycotina</taxon>
        <taxon>Agaricomycetes</taxon>
        <taxon>Russulales</taxon>
        <taxon>Hericiaceae</taxon>
        <taxon>Dentipellis</taxon>
    </lineage>
</organism>
<feature type="transmembrane region" description="Helical" evidence="7">
    <location>
        <begin position="472"/>
        <end position="490"/>
    </location>
</feature>
<feature type="transmembrane region" description="Helical" evidence="7">
    <location>
        <begin position="334"/>
        <end position="353"/>
    </location>
</feature>
<keyword evidence="4 7" id="KW-1133">Transmembrane helix</keyword>
<gene>
    <name evidence="9" type="ORF">EVG20_g3234</name>
</gene>
<accession>A0A4Y9Z5S4</accession>
<keyword evidence="5 7" id="KW-0472">Membrane</keyword>
<feature type="transmembrane region" description="Helical" evidence="7">
    <location>
        <begin position="109"/>
        <end position="127"/>
    </location>
</feature>
<dbReference type="PANTHER" id="PTHR23504:SF15">
    <property type="entry name" value="MAJOR FACILITATOR SUPERFAMILY (MFS) PROFILE DOMAIN-CONTAINING PROTEIN"/>
    <property type="match status" value="1"/>
</dbReference>
<dbReference type="EMBL" id="SEOQ01000142">
    <property type="protein sequence ID" value="TFY69228.1"/>
    <property type="molecule type" value="Genomic_DNA"/>
</dbReference>
<comment type="caution">
    <text evidence="9">The sequence shown here is derived from an EMBL/GenBank/DDBJ whole genome shotgun (WGS) entry which is preliminary data.</text>
</comment>
<dbReference type="GO" id="GO:0022857">
    <property type="term" value="F:transmembrane transporter activity"/>
    <property type="evidence" value="ECO:0007669"/>
    <property type="project" value="InterPro"/>
</dbReference>
<feature type="transmembrane region" description="Helical" evidence="7">
    <location>
        <begin position="365"/>
        <end position="385"/>
    </location>
</feature>
<dbReference type="InterPro" id="IPR020846">
    <property type="entry name" value="MFS_dom"/>
</dbReference>
<keyword evidence="3 7" id="KW-0812">Transmembrane</keyword>
<dbReference type="InterPro" id="IPR001958">
    <property type="entry name" value="Tet-R_TetA/multi-R_MdtG-like"/>
</dbReference>
<evidence type="ECO:0000256" key="1">
    <source>
        <dbReference type="ARBA" id="ARBA00004141"/>
    </source>
</evidence>
<evidence type="ECO:0000256" key="5">
    <source>
        <dbReference type="ARBA" id="ARBA00023136"/>
    </source>
</evidence>